<dbReference type="InterPro" id="IPR006153">
    <property type="entry name" value="Cation/H_exchanger_TM"/>
</dbReference>
<keyword evidence="2" id="KW-0813">Transport</keyword>
<name>A0A4S3B369_9ENTE</name>
<dbReference type="RefSeq" id="WP_136137820.1">
    <property type="nucleotide sequence ID" value="NZ_SDGV01000033.1"/>
</dbReference>
<evidence type="ECO:0000313" key="13">
    <source>
        <dbReference type="Proteomes" id="UP000310506"/>
    </source>
</evidence>
<dbReference type="InterPro" id="IPR018422">
    <property type="entry name" value="Cation/H_exchanger_CPA1"/>
</dbReference>
<dbReference type="PANTHER" id="PTHR10110:SF86">
    <property type="entry name" value="SODIUM_HYDROGEN EXCHANGER 7"/>
    <property type="match status" value="1"/>
</dbReference>
<keyword evidence="4 10" id="KW-0812">Transmembrane</keyword>
<evidence type="ECO:0000256" key="9">
    <source>
        <dbReference type="ARBA" id="ARBA00023201"/>
    </source>
</evidence>
<dbReference type="AlphaFoldDB" id="A0A4S3B369"/>
<feature type="transmembrane region" description="Helical" evidence="10">
    <location>
        <begin position="200"/>
        <end position="224"/>
    </location>
</feature>
<organism evidence="12 13">
    <name type="scientific">Vagococcus silagei</name>
    <dbReference type="NCBI Taxonomy" id="2508885"/>
    <lineage>
        <taxon>Bacteria</taxon>
        <taxon>Bacillati</taxon>
        <taxon>Bacillota</taxon>
        <taxon>Bacilli</taxon>
        <taxon>Lactobacillales</taxon>
        <taxon>Enterococcaceae</taxon>
        <taxon>Vagococcus</taxon>
    </lineage>
</organism>
<keyword evidence="3" id="KW-1003">Cell membrane</keyword>
<dbReference type="GO" id="GO:0005886">
    <property type="term" value="C:plasma membrane"/>
    <property type="evidence" value="ECO:0007669"/>
    <property type="project" value="UniProtKB-SubCell"/>
</dbReference>
<keyword evidence="13" id="KW-1185">Reference proteome</keyword>
<feature type="transmembrane region" description="Helical" evidence="10">
    <location>
        <begin position="38"/>
        <end position="66"/>
    </location>
</feature>
<gene>
    <name evidence="12" type="ORF">ESZ54_11605</name>
</gene>
<evidence type="ECO:0000256" key="5">
    <source>
        <dbReference type="ARBA" id="ARBA00022989"/>
    </source>
</evidence>
<accession>A0A4S3B369</accession>
<comment type="caution">
    <text evidence="12">The sequence shown here is derived from an EMBL/GenBank/DDBJ whole genome shotgun (WGS) entry which is preliminary data.</text>
</comment>
<dbReference type="GO" id="GO:0015386">
    <property type="term" value="F:potassium:proton antiporter activity"/>
    <property type="evidence" value="ECO:0007669"/>
    <property type="project" value="TreeGrafter"/>
</dbReference>
<keyword evidence="5 10" id="KW-1133">Transmembrane helix</keyword>
<evidence type="ECO:0000313" key="12">
    <source>
        <dbReference type="EMBL" id="THB60190.1"/>
    </source>
</evidence>
<keyword evidence="7" id="KW-0406">Ion transport</keyword>
<sequence>MNYEISSGIILSSLTLQIIRWLRKLGIENTVSFILLEILLPFGIFLVAEALHVNGILAVVSAGLVYSFSYQKFNPEIAQLHVLSKNTWSVFTFSLNGLVFVILGMKLPNVIHVVWQNNNINNGTLILFILSITGILLGIRFLCFWICQNFEKNGEVTFKSRFQQTALYTISGVRGTITLISALSLPLFLTGDTLFNERELLISIAGGVILTTLLLANFTMPLFAEKKVKTTKQLSSEQEIAILRQVVTDLTKQMTPENQAAIQRVITMYRGRILHLNKDEQYHTKQEELKDKVLKWQFIDTLDQLRLRKIGIQVAFRHMRRLNKILYRLTRDESYRNNMFYGRLIRQKLRLKTFVPVSRDEKRQQRHYLFNSNANFVVKKLQELDQQEYSEEMISFYLTRYLKRSDVDDQSAHGNTDDWLAFAIQLEREAVQHAFELGEMNRNDVKLYRENLLAVESTLSFDEE</sequence>
<dbReference type="OrthoDB" id="9809206at2"/>
<dbReference type="GO" id="GO:0051453">
    <property type="term" value="P:regulation of intracellular pH"/>
    <property type="evidence" value="ECO:0007669"/>
    <property type="project" value="TreeGrafter"/>
</dbReference>
<keyword evidence="8 10" id="KW-0472">Membrane</keyword>
<evidence type="ECO:0000256" key="7">
    <source>
        <dbReference type="ARBA" id="ARBA00023065"/>
    </source>
</evidence>
<evidence type="ECO:0000256" key="2">
    <source>
        <dbReference type="ARBA" id="ARBA00022448"/>
    </source>
</evidence>
<protein>
    <submittedName>
        <fullName evidence="12">Sodium:proton antiporter</fullName>
    </submittedName>
</protein>
<evidence type="ECO:0000256" key="3">
    <source>
        <dbReference type="ARBA" id="ARBA00022475"/>
    </source>
</evidence>
<dbReference type="GO" id="GO:0098719">
    <property type="term" value="P:sodium ion import across plasma membrane"/>
    <property type="evidence" value="ECO:0007669"/>
    <property type="project" value="TreeGrafter"/>
</dbReference>
<dbReference type="PANTHER" id="PTHR10110">
    <property type="entry name" value="SODIUM/HYDROGEN EXCHANGER"/>
    <property type="match status" value="1"/>
</dbReference>
<feature type="transmembrane region" description="Helical" evidence="10">
    <location>
        <begin position="167"/>
        <end position="188"/>
    </location>
</feature>
<evidence type="ECO:0000256" key="10">
    <source>
        <dbReference type="SAM" id="Phobius"/>
    </source>
</evidence>
<dbReference type="GO" id="GO:0015385">
    <property type="term" value="F:sodium:proton antiporter activity"/>
    <property type="evidence" value="ECO:0007669"/>
    <property type="project" value="InterPro"/>
</dbReference>
<dbReference type="Pfam" id="PF00999">
    <property type="entry name" value="Na_H_Exchanger"/>
    <property type="match status" value="1"/>
</dbReference>
<evidence type="ECO:0000256" key="6">
    <source>
        <dbReference type="ARBA" id="ARBA00023053"/>
    </source>
</evidence>
<feature type="transmembrane region" description="Helical" evidence="10">
    <location>
        <begin position="87"/>
        <end position="105"/>
    </location>
</feature>
<evidence type="ECO:0000256" key="4">
    <source>
        <dbReference type="ARBA" id="ARBA00022692"/>
    </source>
</evidence>
<dbReference type="EMBL" id="SDGV01000033">
    <property type="protein sequence ID" value="THB60190.1"/>
    <property type="molecule type" value="Genomic_DNA"/>
</dbReference>
<evidence type="ECO:0000256" key="8">
    <source>
        <dbReference type="ARBA" id="ARBA00023136"/>
    </source>
</evidence>
<proteinExistence type="predicted"/>
<keyword evidence="9" id="KW-0739">Sodium transport</keyword>
<evidence type="ECO:0000256" key="1">
    <source>
        <dbReference type="ARBA" id="ARBA00004651"/>
    </source>
</evidence>
<comment type="subcellular location">
    <subcellularLocation>
        <location evidence="1">Cell membrane</location>
        <topology evidence="1">Multi-pass membrane protein</topology>
    </subcellularLocation>
</comment>
<feature type="domain" description="Cation/H+ exchanger transmembrane" evidence="11">
    <location>
        <begin position="16"/>
        <end position="223"/>
    </location>
</feature>
<evidence type="ECO:0000259" key="11">
    <source>
        <dbReference type="Pfam" id="PF00999"/>
    </source>
</evidence>
<keyword evidence="6" id="KW-0915">Sodium</keyword>
<dbReference type="Proteomes" id="UP000310506">
    <property type="component" value="Unassembled WGS sequence"/>
</dbReference>
<reference evidence="12 13" key="1">
    <citation type="submission" date="2019-01" db="EMBL/GenBank/DDBJ databases">
        <title>Vagococcus silagei sp. nov. isolated from brewer's grain.</title>
        <authorList>
            <person name="Guu J.-R."/>
        </authorList>
    </citation>
    <scope>NUCLEOTIDE SEQUENCE [LARGE SCALE GENOMIC DNA]</scope>
    <source>
        <strain evidence="12 13">2B-2</strain>
    </source>
</reference>
<feature type="transmembrane region" description="Helical" evidence="10">
    <location>
        <begin position="125"/>
        <end position="147"/>
    </location>
</feature>